<dbReference type="Gene3D" id="3.40.1830.10">
    <property type="entry name" value="Thermophilic metalloprotease (M29)"/>
    <property type="match status" value="1"/>
</dbReference>
<comment type="cofactor">
    <cofactor evidence="3">
        <name>Zn(2+)</name>
        <dbReference type="ChEBI" id="CHEBI:29105"/>
    </cofactor>
</comment>
<keyword evidence="5" id="KW-0031">Aminopeptidase</keyword>
<comment type="caution">
    <text evidence="10">The sequence shown here is derived from an EMBL/GenBank/DDBJ whole genome shotgun (WGS) entry which is preliminary data.</text>
</comment>
<dbReference type="PANTHER" id="PTHR34448:SF3">
    <property type="entry name" value="AMINOPEPTIDASE AMPS"/>
    <property type="match status" value="1"/>
</dbReference>
<dbReference type="GO" id="GO:0004177">
    <property type="term" value="F:aminopeptidase activity"/>
    <property type="evidence" value="ECO:0007669"/>
    <property type="project" value="UniProtKB-KW"/>
</dbReference>
<dbReference type="PRINTS" id="PR00919">
    <property type="entry name" value="THERMOPTASE"/>
</dbReference>
<keyword evidence="9" id="KW-0482">Metalloprotease</keyword>
<evidence type="ECO:0000256" key="5">
    <source>
        <dbReference type="ARBA" id="ARBA00022438"/>
    </source>
</evidence>
<dbReference type="GO" id="GO:0008237">
    <property type="term" value="F:metallopeptidase activity"/>
    <property type="evidence" value="ECO:0007669"/>
    <property type="project" value="UniProtKB-KW"/>
</dbReference>
<evidence type="ECO:0000256" key="6">
    <source>
        <dbReference type="ARBA" id="ARBA00022670"/>
    </source>
</evidence>
<organism evidence="10 11">
    <name type="scientific">Alicyclobacillus ferrooxydans</name>
    <dbReference type="NCBI Taxonomy" id="471514"/>
    <lineage>
        <taxon>Bacteria</taxon>
        <taxon>Bacillati</taxon>
        <taxon>Bacillota</taxon>
        <taxon>Bacilli</taxon>
        <taxon>Bacillales</taxon>
        <taxon>Alicyclobacillaceae</taxon>
        <taxon>Alicyclobacillus</taxon>
    </lineage>
</organism>
<keyword evidence="8" id="KW-0378">Hydrolase</keyword>
<evidence type="ECO:0000256" key="4">
    <source>
        <dbReference type="ARBA" id="ARBA00008236"/>
    </source>
</evidence>
<proteinExistence type="inferred from homology"/>
<dbReference type="Proteomes" id="UP000050482">
    <property type="component" value="Unassembled WGS sequence"/>
</dbReference>
<dbReference type="InterPro" id="IPR000787">
    <property type="entry name" value="Peptidase_M29"/>
</dbReference>
<dbReference type="OrthoDB" id="9803993at2"/>
<accession>A0A0P9EWE6</accession>
<dbReference type="EMBL" id="LJCO01000051">
    <property type="protein sequence ID" value="KPV43400.1"/>
    <property type="molecule type" value="Genomic_DNA"/>
</dbReference>
<evidence type="ECO:0000256" key="2">
    <source>
        <dbReference type="ARBA" id="ARBA00001946"/>
    </source>
</evidence>
<name>A0A0P9EWE6_9BACL</name>
<gene>
    <name evidence="10" type="ORF">AN477_12405</name>
</gene>
<evidence type="ECO:0000256" key="9">
    <source>
        <dbReference type="ARBA" id="ARBA00023049"/>
    </source>
</evidence>
<evidence type="ECO:0000256" key="8">
    <source>
        <dbReference type="ARBA" id="ARBA00022801"/>
    </source>
</evidence>
<dbReference type="GO" id="GO:0046872">
    <property type="term" value="F:metal ion binding"/>
    <property type="evidence" value="ECO:0007669"/>
    <property type="project" value="UniProtKB-KW"/>
</dbReference>
<evidence type="ECO:0000256" key="3">
    <source>
        <dbReference type="ARBA" id="ARBA00001947"/>
    </source>
</evidence>
<keyword evidence="7" id="KW-0479">Metal-binding</keyword>
<dbReference type="PANTHER" id="PTHR34448">
    <property type="entry name" value="AMINOPEPTIDASE"/>
    <property type="match status" value="1"/>
</dbReference>
<dbReference type="InterPro" id="IPR052170">
    <property type="entry name" value="M29_Exopeptidase"/>
</dbReference>
<dbReference type="Pfam" id="PF02073">
    <property type="entry name" value="Peptidase_M29"/>
    <property type="match status" value="1"/>
</dbReference>
<reference evidence="10 11" key="1">
    <citation type="submission" date="2015-09" db="EMBL/GenBank/DDBJ databases">
        <title>Draft genome sequence of Alicyclobacillus ferrooxydans DSM 22381.</title>
        <authorList>
            <person name="Hemp J."/>
        </authorList>
    </citation>
    <scope>NUCLEOTIDE SEQUENCE [LARGE SCALE GENOMIC DNA]</scope>
    <source>
        <strain evidence="10 11">TC-34</strain>
    </source>
</reference>
<comment type="similarity">
    <text evidence="4">Belongs to the peptidase M29 family.</text>
</comment>
<protein>
    <submittedName>
        <fullName evidence="10">Peptidase M29</fullName>
    </submittedName>
</protein>
<evidence type="ECO:0000313" key="11">
    <source>
        <dbReference type="Proteomes" id="UP000050482"/>
    </source>
</evidence>
<dbReference type="SUPFAM" id="SSF144052">
    <property type="entry name" value="Thermophilic metalloprotease-like"/>
    <property type="match status" value="1"/>
</dbReference>
<dbReference type="InterPro" id="IPR035097">
    <property type="entry name" value="M29_N-terminal"/>
</dbReference>
<evidence type="ECO:0000313" key="10">
    <source>
        <dbReference type="EMBL" id="KPV43400.1"/>
    </source>
</evidence>
<dbReference type="GO" id="GO:0006508">
    <property type="term" value="P:proteolysis"/>
    <property type="evidence" value="ECO:0007669"/>
    <property type="project" value="UniProtKB-KW"/>
</dbReference>
<keyword evidence="6" id="KW-0645">Protease</keyword>
<comment type="cofactor">
    <cofactor evidence="2">
        <name>Mg(2+)</name>
        <dbReference type="ChEBI" id="CHEBI:18420"/>
    </cofactor>
</comment>
<comment type="cofactor">
    <cofactor evidence="1">
        <name>Co(2+)</name>
        <dbReference type="ChEBI" id="CHEBI:48828"/>
    </cofactor>
</comment>
<sequence length="422" mass="46731">MKNASIEDTDFTKRLERFAEVTVRVGLNLQEGQPLFIFAPIEAAPFVRMVMRKAYEVGASDVEVDWADDACTRLRFECAPESAFDEFPEWRVKQADHVIDRDGAVLEVYATDPDLLAGIDPNRIAKAMKVQRQALVRMQEAMTKMQVSWLIVSVPTQPWANKVFPEIAADDRVERLWEAILDTSRIAGDDTIAAWQDHIQELDERAAYLNSLRLAKLHYRSSETNLSIELPDGHVWVSAGHTKASGVTIVPNIPTEEVFTAPKRDGVNGVVRSTRPLNYGGVLIDDFTLTFEDGRITGCTAKSGLETLQQLIESDDGAHYLGEVSLVPHNSPISQLGILFYNTLFDENASCHLAIGNAISVCIEGGTEMTKDELTANGANYSLTHVDFMMGSADLDIDGFTHDGRVIPIFRQGNWATTVDGN</sequence>
<evidence type="ECO:0000256" key="1">
    <source>
        <dbReference type="ARBA" id="ARBA00001941"/>
    </source>
</evidence>
<keyword evidence="11" id="KW-1185">Reference proteome</keyword>
<dbReference type="STRING" id="471514.AN477_12405"/>
<dbReference type="PATRIC" id="fig|471514.4.peg.1563"/>
<dbReference type="AlphaFoldDB" id="A0A0P9EWE6"/>
<evidence type="ECO:0000256" key="7">
    <source>
        <dbReference type="ARBA" id="ARBA00022723"/>
    </source>
</evidence>
<dbReference type="RefSeq" id="WP_054969483.1">
    <property type="nucleotide sequence ID" value="NZ_LJCO01000051.1"/>
</dbReference>